<evidence type="ECO:0000313" key="8">
    <source>
        <dbReference type="Proteomes" id="UP001172738"/>
    </source>
</evidence>
<dbReference type="Gene3D" id="1.20.1420.20">
    <property type="entry name" value="M75 peptidase, HXXE motif"/>
    <property type="match status" value="1"/>
</dbReference>
<evidence type="ECO:0000259" key="6">
    <source>
        <dbReference type="Pfam" id="PF13473"/>
    </source>
</evidence>
<evidence type="ECO:0000256" key="3">
    <source>
        <dbReference type="ARBA" id="ARBA00022729"/>
    </source>
</evidence>
<evidence type="ECO:0000259" key="5">
    <source>
        <dbReference type="Pfam" id="PF09375"/>
    </source>
</evidence>
<reference evidence="7" key="1">
    <citation type="submission" date="2023-06" db="EMBL/GenBank/DDBJ databases">
        <title>SYSU T00b26.</title>
        <authorList>
            <person name="Gao L."/>
            <person name="Fang B.-Z."/>
            <person name="Li W.-J."/>
        </authorList>
    </citation>
    <scope>NUCLEOTIDE SEQUENCE</scope>
    <source>
        <strain evidence="7">SYSU T00b26</strain>
    </source>
</reference>
<keyword evidence="3 4" id="KW-0732">Signal</keyword>
<accession>A0ABT8G1K1</accession>
<dbReference type="PANTHER" id="PTHR39192">
    <property type="entry name" value="IRON UPTAKE SYSTEM COMPONENT EFEO"/>
    <property type="match status" value="1"/>
</dbReference>
<keyword evidence="8" id="KW-1185">Reference proteome</keyword>
<dbReference type="CDD" id="cd14656">
    <property type="entry name" value="Imelysin-like_EfeO"/>
    <property type="match status" value="1"/>
</dbReference>
<sequence length="388" mass="41229">MSARFALPTLALTASVVVLAGCVPNAASADGGTISVTVADAGCTLSATDVPAGTVVFSVSNQGSSATEFYLLASDGASIVSEVENIGPGLTRDLTVQVAEGDYFTSCRESDTAEATPEAFTVTAAEGEVVVDEERAALLDQAAVTYKAYVQQEVAALVTATDEFVAAFVAGDDDAARDIYAPARTHWEAIEPVAESFGDLDPSMDLREADLAEGEEWTGWHAMEKDLWQPEDGSYTALTSEERQALGDQLVADTAELSARVNADDFTFEAFQIGNGAKELLDEVATGKITGEEEIWSGTDLWDFRANLDGAWEAFIVLKPAADLTDEDLSIEIEERFTSLDAELAQYGSFDEGFVTYSELTEDQVLELSRLVEALSESLSQLTAAAIG</sequence>
<evidence type="ECO:0000313" key="7">
    <source>
        <dbReference type="EMBL" id="MDN4472839.1"/>
    </source>
</evidence>
<feature type="chain" id="PRO_5045959127" evidence="4">
    <location>
        <begin position="21"/>
        <end position="388"/>
    </location>
</feature>
<dbReference type="Proteomes" id="UP001172738">
    <property type="component" value="Unassembled WGS sequence"/>
</dbReference>
<comment type="subcellular location">
    <subcellularLocation>
        <location evidence="1">Periplasm</location>
    </subcellularLocation>
</comment>
<feature type="domain" description="EfeO-type cupredoxin-like" evidence="6">
    <location>
        <begin position="14"/>
        <end position="108"/>
    </location>
</feature>
<protein>
    <submittedName>
        <fullName evidence="7">Iron uptake system protein EfeO</fullName>
    </submittedName>
</protein>
<name>A0ABT8G1K1_9MICO</name>
<dbReference type="InterPro" id="IPR028096">
    <property type="entry name" value="EfeO_Cupredoxin"/>
</dbReference>
<dbReference type="RefSeq" id="WP_301127802.1">
    <property type="nucleotide sequence ID" value="NZ_JAUHPV010000004.1"/>
</dbReference>
<dbReference type="InterPro" id="IPR034981">
    <property type="entry name" value="Imelysin-like_EfeO/Algp7"/>
</dbReference>
<dbReference type="PROSITE" id="PS51257">
    <property type="entry name" value="PROKAR_LIPOPROTEIN"/>
    <property type="match status" value="1"/>
</dbReference>
<dbReference type="EMBL" id="JAUHPV010000004">
    <property type="protein sequence ID" value="MDN4472839.1"/>
    <property type="molecule type" value="Genomic_DNA"/>
</dbReference>
<comment type="caution">
    <text evidence="7">The sequence shown here is derived from an EMBL/GenBank/DDBJ whole genome shotgun (WGS) entry which is preliminary data.</text>
</comment>
<dbReference type="InterPro" id="IPR053377">
    <property type="entry name" value="Iron_uptake_EfeM/EfeO"/>
</dbReference>
<dbReference type="InterPro" id="IPR038352">
    <property type="entry name" value="Imelysin_sf"/>
</dbReference>
<feature type="domain" description="Imelysin-like" evidence="5">
    <location>
        <begin position="145"/>
        <end position="382"/>
    </location>
</feature>
<evidence type="ECO:0000256" key="1">
    <source>
        <dbReference type="ARBA" id="ARBA00004418"/>
    </source>
</evidence>
<dbReference type="InterPro" id="IPR018976">
    <property type="entry name" value="Imelysin-like"/>
</dbReference>
<dbReference type="InterPro" id="IPR050894">
    <property type="entry name" value="EfeM/EfeO_iron_uptake"/>
</dbReference>
<evidence type="ECO:0000256" key="2">
    <source>
        <dbReference type="ARBA" id="ARBA00005989"/>
    </source>
</evidence>
<feature type="signal peptide" evidence="4">
    <location>
        <begin position="1"/>
        <end position="20"/>
    </location>
</feature>
<comment type="similarity">
    <text evidence="2">Belongs to the EfeM/EfeO family.</text>
</comment>
<proteinExistence type="inferred from homology"/>
<dbReference type="PANTHER" id="PTHR39192:SF1">
    <property type="entry name" value="IRON UPTAKE SYSTEM COMPONENT EFEO"/>
    <property type="match status" value="1"/>
</dbReference>
<dbReference type="Pfam" id="PF13473">
    <property type="entry name" value="Cupredoxin_1"/>
    <property type="match status" value="1"/>
</dbReference>
<organism evidence="7 8">
    <name type="scientific">Demequina zhanjiangensis</name>
    <dbReference type="NCBI Taxonomy" id="3051659"/>
    <lineage>
        <taxon>Bacteria</taxon>
        <taxon>Bacillati</taxon>
        <taxon>Actinomycetota</taxon>
        <taxon>Actinomycetes</taxon>
        <taxon>Micrococcales</taxon>
        <taxon>Demequinaceae</taxon>
        <taxon>Demequina</taxon>
    </lineage>
</organism>
<evidence type="ECO:0000256" key="4">
    <source>
        <dbReference type="SAM" id="SignalP"/>
    </source>
</evidence>
<dbReference type="Pfam" id="PF09375">
    <property type="entry name" value="Peptidase_M75"/>
    <property type="match status" value="1"/>
</dbReference>
<dbReference type="NCBIfam" id="NF041757">
    <property type="entry name" value="EfeO"/>
    <property type="match status" value="1"/>
</dbReference>
<gene>
    <name evidence="7" type="primary">efeO</name>
    <name evidence="7" type="ORF">QQX04_07520</name>
</gene>